<dbReference type="GO" id="GO:0005840">
    <property type="term" value="C:ribosome"/>
    <property type="evidence" value="ECO:0007669"/>
    <property type="project" value="UniProtKB-KW"/>
</dbReference>
<feature type="domain" description="N-acetyltransferase" evidence="3">
    <location>
        <begin position="13"/>
        <end position="179"/>
    </location>
</feature>
<dbReference type="PANTHER" id="PTHR43877:SF2">
    <property type="entry name" value="AMINOALKYLPHOSPHONATE N-ACETYLTRANSFERASE-RELATED"/>
    <property type="match status" value="1"/>
</dbReference>
<keyword evidence="1" id="KW-0808">Transferase</keyword>
<evidence type="ECO:0000259" key="3">
    <source>
        <dbReference type="PROSITE" id="PS51186"/>
    </source>
</evidence>
<dbReference type="InterPro" id="IPR050832">
    <property type="entry name" value="Bact_Acetyltransf"/>
</dbReference>
<dbReference type="PANTHER" id="PTHR43877">
    <property type="entry name" value="AMINOALKYLPHOSPHONATE N-ACETYLTRANSFERASE-RELATED-RELATED"/>
    <property type="match status" value="1"/>
</dbReference>
<dbReference type="PROSITE" id="PS51186">
    <property type="entry name" value="GNAT"/>
    <property type="match status" value="1"/>
</dbReference>
<protein>
    <submittedName>
        <fullName evidence="4">Ribosomal protein S18 acetylase RimI</fullName>
    </submittedName>
</protein>
<accession>A0A1W1YYU8</accession>
<gene>
    <name evidence="4" type="ORF">SAMN05660703_0989</name>
</gene>
<keyword evidence="2" id="KW-0012">Acyltransferase</keyword>
<dbReference type="STRING" id="504486.SAMN05660703_0989"/>
<dbReference type="AlphaFoldDB" id="A0A1W1YYU8"/>
<evidence type="ECO:0000256" key="1">
    <source>
        <dbReference type="ARBA" id="ARBA00022679"/>
    </source>
</evidence>
<dbReference type="CDD" id="cd04301">
    <property type="entry name" value="NAT_SF"/>
    <property type="match status" value="1"/>
</dbReference>
<dbReference type="GO" id="GO:0016747">
    <property type="term" value="F:acyltransferase activity, transferring groups other than amino-acyl groups"/>
    <property type="evidence" value="ECO:0007669"/>
    <property type="project" value="InterPro"/>
</dbReference>
<organism evidence="4 5">
    <name type="scientific">Cellulophaga tyrosinoxydans</name>
    <dbReference type="NCBI Taxonomy" id="504486"/>
    <lineage>
        <taxon>Bacteria</taxon>
        <taxon>Pseudomonadati</taxon>
        <taxon>Bacteroidota</taxon>
        <taxon>Flavobacteriia</taxon>
        <taxon>Flavobacteriales</taxon>
        <taxon>Flavobacteriaceae</taxon>
        <taxon>Cellulophaga</taxon>
    </lineage>
</organism>
<dbReference type="RefSeq" id="WP_143312471.1">
    <property type="nucleotide sequence ID" value="NZ_FWXO01000001.1"/>
</dbReference>
<evidence type="ECO:0000313" key="5">
    <source>
        <dbReference type="Proteomes" id="UP000192360"/>
    </source>
</evidence>
<evidence type="ECO:0000313" key="4">
    <source>
        <dbReference type="EMBL" id="SMC41303.1"/>
    </source>
</evidence>
<keyword evidence="4" id="KW-0687">Ribonucleoprotein</keyword>
<dbReference type="InterPro" id="IPR016181">
    <property type="entry name" value="Acyl_CoA_acyltransferase"/>
</dbReference>
<dbReference type="InterPro" id="IPR000182">
    <property type="entry name" value="GNAT_dom"/>
</dbReference>
<dbReference type="SUPFAM" id="SSF55729">
    <property type="entry name" value="Acyl-CoA N-acyltransferases (Nat)"/>
    <property type="match status" value="1"/>
</dbReference>
<dbReference type="EMBL" id="FWXO01000001">
    <property type="protein sequence ID" value="SMC41303.1"/>
    <property type="molecule type" value="Genomic_DNA"/>
</dbReference>
<name>A0A1W1YYU8_9FLAO</name>
<evidence type="ECO:0000256" key="2">
    <source>
        <dbReference type="ARBA" id="ARBA00023315"/>
    </source>
</evidence>
<dbReference type="Pfam" id="PF00583">
    <property type="entry name" value="Acetyltransf_1"/>
    <property type="match status" value="1"/>
</dbReference>
<sequence length="179" mass="21081">MIYTLNLHLLKAQLMRAAKISEIPDILKITNACAIQMSENGIHQWNEHYPSKAAFENDIKRNELFVLENNSKIIGTIVISTFMDHEYLPITWLTPNQNNIYIHRLCVHPEQQGKGFAKKMMDYAEAYARKENFISVRLDTFSQNQRNQKFYQARGYQKLGTIYFPKQSIHPFYCYELIL</sequence>
<reference evidence="4 5" key="1">
    <citation type="submission" date="2017-04" db="EMBL/GenBank/DDBJ databases">
        <authorList>
            <person name="Afonso C.L."/>
            <person name="Miller P.J."/>
            <person name="Scott M.A."/>
            <person name="Spackman E."/>
            <person name="Goraichik I."/>
            <person name="Dimitrov K.M."/>
            <person name="Suarez D.L."/>
            <person name="Swayne D.E."/>
        </authorList>
    </citation>
    <scope>NUCLEOTIDE SEQUENCE [LARGE SCALE GENOMIC DNA]</scope>
    <source>
        <strain evidence="4 5">DSM 21164</strain>
    </source>
</reference>
<keyword evidence="5" id="KW-1185">Reference proteome</keyword>
<dbReference type="Gene3D" id="3.40.630.30">
    <property type="match status" value="1"/>
</dbReference>
<keyword evidence="4" id="KW-0689">Ribosomal protein</keyword>
<dbReference type="Proteomes" id="UP000192360">
    <property type="component" value="Unassembled WGS sequence"/>
</dbReference>
<proteinExistence type="predicted"/>